<dbReference type="InterPro" id="IPR005119">
    <property type="entry name" value="LysR_subst-bd"/>
</dbReference>
<dbReference type="SUPFAM" id="SSF46785">
    <property type="entry name" value="Winged helix' DNA-binding domain"/>
    <property type="match status" value="1"/>
</dbReference>
<comment type="similarity">
    <text evidence="1">Belongs to the LysR transcriptional regulatory family.</text>
</comment>
<dbReference type="SUPFAM" id="SSF53850">
    <property type="entry name" value="Periplasmic binding protein-like II"/>
    <property type="match status" value="1"/>
</dbReference>
<comment type="caution">
    <text evidence="8">The sequence shown here is derived from an EMBL/GenBank/DDBJ whole genome shotgun (WGS) entry which is preliminary data.</text>
</comment>
<dbReference type="InterPro" id="IPR050389">
    <property type="entry name" value="LysR-type_TF"/>
</dbReference>
<dbReference type="InterPro" id="IPR000847">
    <property type="entry name" value="LysR_HTH_N"/>
</dbReference>
<evidence type="ECO:0000256" key="3">
    <source>
        <dbReference type="ARBA" id="ARBA00023015"/>
    </source>
</evidence>
<dbReference type="Gene3D" id="1.10.10.10">
    <property type="entry name" value="Winged helix-like DNA-binding domain superfamily/Winged helix DNA-binding domain"/>
    <property type="match status" value="1"/>
</dbReference>
<keyword evidence="2" id="KW-0536">Nodulation</keyword>
<evidence type="ECO:0000256" key="4">
    <source>
        <dbReference type="ARBA" id="ARBA00023125"/>
    </source>
</evidence>
<evidence type="ECO:0000313" key="9">
    <source>
        <dbReference type="Proteomes" id="UP000759443"/>
    </source>
</evidence>
<evidence type="ECO:0000256" key="5">
    <source>
        <dbReference type="ARBA" id="ARBA00023159"/>
    </source>
</evidence>
<dbReference type="PANTHER" id="PTHR30118">
    <property type="entry name" value="HTH-TYPE TRANSCRIPTIONAL REGULATOR LEUO-RELATED"/>
    <property type="match status" value="1"/>
</dbReference>
<name>A0ABS4E3P8_9HYPH</name>
<dbReference type="CDD" id="cd08460">
    <property type="entry name" value="PBP2_DntR_like_1"/>
    <property type="match status" value="1"/>
</dbReference>
<gene>
    <name evidence="8" type="ORF">J2Z17_003987</name>
</gene>
<evidence type="ECO:0000259" key="7">
    <source>
        <dbReference type="PROSITE" id="PS50931"/>
    </source>
</evidence>
<reference evidence="8 9" key="1">
    <citation type="submission" date="2021-03" db="EMBL/GenBank/DDBJ databases">
        <title>Genomic Encyclopedia of Type Strains, Phase IV (KMG-IV): sequencing the most valuable type-strain genomes for metagenomic binning, comparative biology and taxonomic classification.</title>
        <authorList>
            <person name="Goeker M."/>
        </authorList>
    </citation>
    <scope>NUCLEOTIDE SEQUENCE [LARGE SCALE GENOMIC DNA]</scope>
    <source>
        <strain evidence="8 9">DSM 21600</strain>
    </source>
</reference>
<sequence length="323" mass="34551">MHKTLCLGIHSGYPLGMQTIDLNLLIALDALLQARSVTGAAKRLGLSPSAMSRSLARLRRVTGDPLLVQAGRGLVPTPHAEALGERVHALTREALAVLQPPVNPLDLTALEHTFTLRASTGFIERLAAPLMQAISKAAPGVRLRFVPKPDKDARPLREGEIDLEIGVLGTAAPELRTQLLFRDRLVGIARIGHPLLAGGPVTTERYAACAHVSASRRGHFAQPVDAALEDRGLTRRAVLVVPDYPDAMRVVRASDLVGLVPQSCLGDALAGEHAAGLGIAAFDLPVGTPDFVISSIWHPRLDADPAHRWLRHTVMTVCKAAYP</sequence>
<proteinExistence type="inferred from homology"/>
<evidence type="ECO:0000256" key="6">
    <source>
        <dbReference type="ARBA" id="ARBA00023163"/>
    </source>
</evidence>
<dbReference type="Proteomes" id="UP000759443">
    <property type="component" value="Unassembled WGS sequence"/>
</dbReference>
<dbReference type="GO" id="GO:0003677">
    <property type="term" value="F:DNA binding"/>
    <property type="evidence" value="ECO:0007669"/>
    <property type="project" value="UniProtKB-KW"/>
</dbReference>
<accession>A0ABS4E3P8</accession>
<dbReference type="InterPro" id="IPR036388">
    <property type="entry name" value="WH-like_DNA-bd_sf"/>
</dbReference>
<organism evidence="8 9">
    <name type="scientific">Rhizobium halophytocola</name>
    <dbReference type="NCBI Taxonomy" id="735519"/>
    <lineage>
        <taxon>Bacteria</taxon>
        <taxon>Pseudomonadati</taxon>
        <taxon>Pseudomonadota</taxon>
        <taxon>Alphaproteobacteria</taxon>
        <taxon>Hyphomicrobiales</taxon>
        <taxon>Rhizobiaceae</taxon>
        <taxon>Rhizobium/Agrobacterium group</taxon>
        <taxon>Rhizobium</taxon>
    </lineage>
</organism>
<dbReference type="Pfam" id="PF00126">
    <property type="entry name" value="HTH_1"/>
    <property type="match status" value="1"/>
</dbReference>
<dbReference type="InterPro" id="IPR036390">
    <property type="entry name" value="WH_DNA-bd_sf"/>
</dbReference>
<keyword evidence="3" id="KW-0805">Transcription regulation</keyword>
<evidence type="ECO:0000313" key="8">
    <source>
        <dbReference type="EMBL" id="MBP1852529.1"/>
    </source>
</evidence>
<keyword evidence="5" id="KW-0010">Activator</keyword>
<feature type="domain" description="HTH lysR-type" evidence="7">
    <location>
        <begin position="20"/>
        <end position="77"/>
    </location>
</feature>
<keyword evidence="9" id="KW-1185">Reference proteome</keyword>
<evidence type="ECO:0000256" key="1">
    <source>
        <dbReference type="ARBA" id="ARBA00009437"/>
    </source>
</evidence>
<dbReference type="PROSITE" id="PS50931">
    <property type="entry name" value="HTH_LYSR"/>
    <property type="match status" value="1"/>
</dbReference>
<dbReference type="EMBL" id="JAGGJU010000012">
    <property type="protein sequence ID" value="MBP1852529.1"/>
    <property type="molecule type" value="Genomic_DNA"/>
</dbReference>
<dbReference type="PANTHER" id="PTHR30118:SF15">
    <property type="entry name" value="TRANSCRIPTIONAL REGULATORY PROTEIN"/>
    <property type="match status" value="1"/>
</dbReference>
<keyword evidence="4 8" id="KW-0238">DNA-binding</keyword>
<evidence type="ECO:0000256" key="2">
    <source>
        <dbReference type="ARBA" id="ARBA00022458"/>
    </source>
</evidence>
<dbReference type="Pfam" id="PF03466">
    <property type="entry name" value="LysR_substrate"/>
    <property type="match status" value="1"/>
</dbReference>
<keyword evidence="6" id="KW-0804">Transcription</keyword>
<protein>
    <submittedName>
        <fullName evidence="8">DNA-binding transcriptional LysR family regulator</fullName>
    </submittedName>
</protein>
<dbReference type="Gene3D" id="3.40.190.10">
    <property type="entry name" value="Periplasmic binding protein-like II"/>
    <property type="match status" value="2"/>
</dbReference>